<dbReference type="RefSeq" id="WP_146361178.1">
    <property type="nucleotide sequence ID" value="NZ_VOBR01000064.1"/>
</dbReference>
<comment type="caution">
    <text evidence="6">The sequence shown here is derived from an EMBL/GenBank/DDBJ whole genome shotgun (WGS) entry which is preliminary data.</text>
</comment>
<evidence type="ECO:0000313" key="6">
    <source>
        <dbReference type="EMBL" id="TWP43496.1"/>
    </source>
</evidence>
<keyword evidence="2" id="KW-0805">Transcription regulation</keyword>
<dbReference type="InterPro" id="IPR000847">
    <property type="entry name" value="LysR_HTH_N"/>
</dbReference>
<dbReference type="InterPro" id="IPR036390">
    <property type="entry name" value="WH_DNA-bd_sf"/>
</dbReference>
<dbReference type="Gene3D" id="1.10.10.10">
    <property type="entry name" value="Winged helix-like DNA-binding domain superfamily/Winged helix DNA-binding domain"/>
    <property type="match status" value="1"/>
</dbReference>
<proteinExistence type="inferred from homology"/>
<evidence type="ECO:0000256" key="3">
    <source>
        <dbReference type="ARBA" id="ARBA00023125"/>
    </source>
</evidence>
<evidence type="ECO:0000313" key="7">
    <source>
        <dbReference type="Proteomes" id="UP000316639"/>
    </source>
</evidence>
<sequence length="311" mass="33770">MLNPVHLRTLVEVVRTGSFAEAARRLGYTSSAVSQQISAFERAVGVTLFEREAHSIRPASAALLIADRGGELLAALDGFEHEIRAMVQGLRGRLRLGTFPTASARVVPHAVARLSADLPDAEIRLDEAEPDDVLPLVLAGDIDIALVYSYDLVPVTWPDELTVLPLLDETLLVLVPAGHPAAKVSVRLEDLRGERWIASRDGTSGATCLVRLCAAHGFAPRIAFRSNDYDVVQSLVSAGVGVALVPALGYKRSQAVHAMPLRQKPLRRHVLAVHRTANTNPLLRDALMALRSACLRTEDEFTHPVHRQQAP</sequence>
<dbReference type="SUPFAM" id="SSF46785">
    <property type="entry name" value="Winged helix' DNA-binding domain"/>
    <property type="match status" value="1"/>
</dbReference>
<dbReference type="AlphaFoldDB" id="A0A563EFA2"/>
<dbReference type="InterPro" id="IPR005119">
    <property type="entry name" value="LysR_subst-bd"/>
</dbReference>
<dbReference type="EMBL" id="VOBR01000064">
    <property type="protein sequence ID" value="TWP43496.1"/>
    <property type="molecule type" value="Genomic_DNA"/>
</dbReference>
<dbReference type="GO" id="GO:0003700">
    <property type="term" value="F:DNA-binding transcription factor activity"/>
    <property type="evidence" value="ECO:0007669"/>
    <property type="project" value="InterPro"/>
</dbReference>
<dbReference type="InterPro" id="IPR036388">
    <property type="entry name" value="WH-like_DNA-bd_sf"/>
</dbReference>
<name>A0A563EFA2_9PSEU</name>
<dbReference type="Pfam" id="PF03466">
    <property type="entry name" value="LysR_substrate"/>
    <property type="match status" value="1"/>
</dbReference>
<comment type="similarity">
    <text evidence="1">Belongs to the LysR transcriptional regulatory family.</text>
</comment>
<dbReference type="PANTHER" id="PTHR30346:SF29">
    <property type="entry name" value="LYSR SUBSTRATE-BINDING"/>
    <property type="match status" value="1"/>
</dbReference>
<organism evidence="6 7">
    <name type="scientific">Lentzea tibetensis</name>
    <dbReference type="NCBI Taxonomy" id="2591470"/>
    <lineage>
        <taxon>Bacteria</taxon>
        <taxon>Bacillati</taxon>
        <taxon>Actinomycetota</taxon>
        <taxon>Actinomycetes</taxon>
        <taxon>Pseudonocardiales</taxon>
        <taxon>Pseudonocardiaceae</taxon>
        <taxon>Lentzea</taxon>
    </lineage>
</organism>
<evidence type="ECO:0000256" key="2">
    <source>
        <dbReference type="ARBA" id="ARBA00023015"/>
    </source>
</evidence>
<dbReference type="Pfam" id="PF00126">
    <property type="entry name" value="HTH_1"/>
    <property type="match status" value="1"/>
</dbReference>
<dbReference type="GO" id="GO:0003677">
    <property type="term" value="F:DNA binding"/>
    <property type="evidence" value="ECO:0007669"/>
    <property type="project" value="UniProtKB-KW"/>
</dbReference>
<evidence type="ECO:0000256" key="4">
    <source>
        <dbReference type="ARBA" id="ARBA00023163"/>
    </source>
</evidence>
<evidence type="ECO:0000259" key="5">
    <source>
        <dbReference type="PROSITE" id="PS50931"/>
    </source>
</evidence>
<dbReference type="CDD" id="cd08423">
    <property type="entry name" value="PBP2_LTTR_like_6"/>
    <property type="match status" value="1"/>
</dbReference>
<keyword evidence="3" id="KW-0238">DNA-binding</keyword>
<feature type="domain" description="HTH lysR-type" evidence="5">
    <location>
        <begin position="2"/>
        <end position="59"/>
    </location>
</feature>
<dbReference type="Gene3D" id="3.40.190.10">
    <property type="entry name" value="Periplasmic binding protein-like II"/>
    <property type="match status" value="2"/>
</dbReference>
<evidence type="ECO:0000256" key="1">
    <source>
        <dbReference type="ARBA" id="ARBA00009437"/>
    </source>
</evidence>
<dbReference type="PROSITE" id="PS50931">
    <property type="entry name" value="HTH_LYSR"/>
    <property type="match status" value="1"/>
</dbReference>
<dbReference type="SUPFAM" id="SSF53850">
    <property type="entry name" value="Periplasmic binding protein-like II"/>
    <property type="match status" value="1"/>
</dbReference>
<gene>
    <name evidence="6" type="ORF">FKR81_42455</name>
</gene>
<reference evidence="6 7" key="1">
    <citation type="submission" date="2019-07" db="EMBL/GenBank/DDBJ databases">
        <title>Lentzea xizangensis sp. nov., isolated from Qinghai-Tibetan Plateau Soils.</title>
        <authorList>
            <person name="Huang J."/>
        </authorList>
    </citation>
    <scope>NUCLEOTIDE SEQUENCE [LARGE SCALE GENOMIC DNA]</scope>
    <source>
        <strain evidence="6 7">FXJ1.1311</strain>
    </source>
</reference>
<accession>A0A563EFA2</accession>
<dbReference type="Proteomes" id="UP000316639">
    <property type="component" value="Unassembled WGS sequence"/>
</dbReference>
<dbReference type="OrthoDB" id="3673085at2"/>
<dbReference type="GO" id="GO:0032993">
    <property type="term" value="C:protein-DNA complex"/>
    <property type="evidence" value="ECO:0007669"/>
    <property type="project" value="TreeGrafter"/>
</dbReference>
<keyword evidence="4" id="KW-0804">Transcription</keyword>
<dbReference type="PANTHER" id="PTHR30346">
    <property type="entry name" value="TRANSCRIPTIONAL DUAL REGULATOR HCAR-RELATED"/>
    <property type="match status" value="1"/>
</dbReference>
<protein>
    <submittedName>
        <fullName evidence="6">LysR family transcriptional regulator</fullName>
    </submittedName>
</protein>
<keyword evidence="7" id="KW-1185">Reference proteome</keyword>